<organism evidence="1 2">
    <name type="scientific">Alkalibacillus salilacus</name>
    <dbReference type="NCBI Taxonomy" id="284582"/>
    <lineage>
        <taxon>Bacteria</taxon>
        <taxon>Bacillati</taxon>
        <taxon>Bacillota</taxon>
        <taxon>Bacilli</taxon>
        <taxon>Bacillales</taxon>
        <taxon>Bacillaceae</taxon>
        <taxon>Alkalibacillus</taxon>
    </lineage>
</organism>
<evidence type="ECO:0008006" key="3">
    <source>
        <dbReference type="Google" id="ProtNLM"/>
    </source>
</evidence>
<dbReference type="RefSeq" id="WP_306974051.1">
    <property type="nucleotide sequence ID" value="NZ_JAUSTQ010000001.1"/>
</dbReference>
<comment type="caution">
    <text evidence="1">The sequence shown here is derived from an EMBL/GenBank/DDBJ whole genome shotgun (WGS) entry which is preliminary data.</text>
</comment>
<sequence length="96" mass="10852">MFIHIGDEHVIRSSEVVSIIDYNLYHSSSIVEEMIFNQRKAGNVVEVPFEEPKAIVITTDQIYFSSLSVATLNKRSQLSHMLDGIEDIADETPDLN</sequence>
<dbReference type="Proteomes" id="UP001224359">
    <property type="component" value="Unassembled WGS sequence"/>
</dbReference>
<dbReference type="InterPro" id="IPR007169">
    <property type="entry name" value="RemA-like"/>
</dbReference>
<protein>
    <recommendedName>
        <fullName evidence="3">DUF370 domain-containing protein</fullName>
    </recommendedName>
</protein>
<gene>
    <name evidence="1" type="ORF">J2S77_000343</name>
</gene>
<dbReference type="NCBIfam" id="NF046065">
    <property type="entry name" value="MtxRegRemB"/>
    <property type="match status" value="1"/>
</dbReference>
<evidence type="ECO:0000313" key="2">
    <source>
        <dbReference type="Proteomes" id="UP001224359"/>
    </source>
</evidence>
<keyword evidence="2" id="KW-1185">Reference proteome</keyword>
<evidence type="ECO:0000313" key="1">
    <source>
        <dbReference type="EMBL" id="MDQ0158393.1"/>
    </source>
</evidence>
<dbReference type="EMBL" id="JAUSTQ010000001">
    <property type="protein sequence ID" value="MDQ0158393.1"/>
    <property type="molecule type" value="Genomic_DNA"/>
</dbReference>
<dbReference type="Pfam" id="PF04025">
    <property type="entry name" value="RemA-like"/>
    <property type="match status" value="1"/>
</dbReference>
<reference evidence="1 2" key="1">
    <citation type="submission" date="2023-07" db="EMBL/GenBank/DDBJ databases">
        <title>Genomic Encyclopedia of Type Strains, Phase IV (KMG-IV): sequencing the most valuable type-strain genomes for metagenomic binning, comparative biology and taxonomic classification.</title>
        <authorList>
            <person name="Goeker M."/>
        </authorList>
    </citation>
    <scope>NUCLEOTIDE SEQUENCE [LARGE SCALE GENOMIC DNA]</scope>
    <source>
        <strain evidence="1 2">DSM 16460</strain>
    </source>
</reference>
<proteinExistence type="predicted"/>
<name>A0ABT9VBR6_9BACI</name>
<accession>A0ABT9VBR6</accession>